<organism evidence="2 3">
    <name type="scientific">Thermosipho japonicus</name>
    <dbReference type="NCBI Taxonomy" id="90323"/>
    <lineage>
        <taxon>Bacteria</taxon>
        <taxon>Thermotogati</taxon>
        <taxon>Thermotogota</taxon>
        <taxon>Thermotogae</taxon>
        <taxon>Thermotogales</taxon>
        <taxon>Fervidobacteriaceae</taxon>
        <taxon>Thermosipho</taxon>
    </lineage>
</organism>
<protein>
    <submittedName>
        <fullName evidence="2">Uncharacterized membrane protein YozB (DUF420 family)</fullName>
    </submittedName>
</protein>
<keyword evidence="1" id="KW-0472">Membrane</keyword>
<keyword evidence="1" id="KW-1133">Transmembrane helix</keyword>
<feature type="transmembrane region" description="Helical" evidence="1">
    <location>
        <begin position="119"/>
        <end position="142"/>
    </location>
</feature>
<feature type="transmembrane region" description="Helical" evidence="1">
    <location>
        <begin position="77"/>
        <end position="95"/>
    </location>
</feature>
<reference evidence="2 3" key="1">
    <citation type="submission" date="2020-08" db="EMBL/GenBank/DDBJ databases">
        <title>Genomic Encyclopedia of Type Strains, Phase IV (KMG-IV): sequencing the most valuable type-strain genomes for metagenomic binning, comparative biology and taxonomic classification.</title>
        <authorList>
            <person name="Goeker M."/>
        </authorList>
    </citation>
    <scope>NUCLEOTIDE SEQUENCE [LARGE SCALE GENOMIC DNA]</scope>
    <source>
        <strain evidence="2 3">DSM 13481</strain>
    </source>
</reference>
<evidence type="ECO:0000313" key="2">
    <source>
        <dbReference type="EMBL" id="MBB6063199.1"/>
    </source>
</evidence>
<keyword evidence="1" id="KW-0812">Transmembrane</keyword>
<comment type="caution">
    <text evidence="2">The sequence shown here is derived from an EMBL/GenBank/DDBJ whole genome shotgun (WGS) entry which is preliminary data.</text>
</comment>
<dbReference type="AlphaFoldDB" id="A0A841GTD7"/>
<accession>A0A841GTD7</accession>
<proteinExistence type="predicted"/>
<dbReference type="Proteomes" id="UP000555828">
    <property type="component" value="Unassembled WGS sequence"/>
</dbReference>
<keyword evidence="3" id="KW-1185">Reference proteome</keyword>
<gene>
    <name evidence="2" type="ORF">HNP65_001663</name>
</gene>
<feature type="transmembrane region" description="Helical" evidence="1">
    <location>
        <begin position="7"/>
        <end position="30"/>
    </location>
</feature>
<evidence type="ECO:0000256" key="1">
    <source>
        <dbReference type="SAM" id="Phobius"/>
    </source>
</evidence>
<dbReference type="EMBL" id="JACHEX010000005">
    <property type="protein sequence ID" value="MBB6063199.1"/>
    <property type="molecule type" value="Genomic_DNA"/>
</dbReference>
<dbReference type="RefSeq" id="WP_126993893.1">
    <property type="nucleotide sequence ID" value="NZ_JACHEX010000005.1"/>
</dbReference>
<feature type="transmembrane region" description="Helical" evidence="1">
    <location>
        <begin position="42"/>
        <end position="65"/>
    </location>
</feature>
<name>A0A841GTD7_9BACT</name>
<evidence type="ECO:0000313" key="3">
    <source>
        <dbReference type="Proteomes" id="UP000555828"/>
    </source>
</evidence>
<sequence length="149" mass="17120">MEKYLIYILGTLLSTIGLIFLSFYIAIFFFSPVIENIFSIDMNISSALLIIAISFTLNGFFIGFYSISKDSWEYANLWIIISFLLSFISFLFQLYKLASLGPTWLGLEFFGINGNKIEAMYICMMLFLINLAILVICGILVFRKFRGEE</sequence>